<name>A0A6A6YJ39_9PEZI</name>
<accession>A0A6A6YJ39</accession>
<dbReference type="AlphaFoldDB" id="A0A6A6YJ39"/>
<organism evidence="3">
    <name type="scientific">Mytilinidion resinicola</name>
    <dbReference type="NCBI Taxonomy" id="574789"/>
    <lineage>
        <taxon>Eukaryota</taxon>
        <taxon>Fungi</taxon>
        <taxon>Dikarya</taxon>
        <taxon>Ascomycota</taxon>
        <taxon>Pezizomycotina</taxon>
        <taxon>Dothideomycetes</taxon>
        <taxon>Pleosporomycetidae</taxon>
        <taxon>Mytilinidiales</taxon>
        <taxon>Mytilinidiaceae</taxon>
        <taxon>Mytilinidion</taxon>
    </lineage>
</organism>
<protein>
    <recommendedName>
        <fullName evidence="2">Tc1-like transposase DDE domain-containing protein</fullName>
    </recommendedName>
</protein>
<evidence type="ECO:0000313" key="5">
    <source>
        <dbReference type="RefSeq" id="XP_033575785.1"/>
    </source>
</evidence>
<feature type="domain" description="Tc1-like transposase DDE" evidence="2">
    <location>
        <begin position="340"/>
        <end position="401"/>
    </location>
</feature>
<dbReference type="EMBL" id="MU003702">
    <property type="protein sequence ID" value="KAF2808821.1"/>
    <property type="molecule type" value="Genomic_DNA"/>
</dbReference>
<gene>
    <name evidence="3 5" type="ORF">BDZ99DRAFT_499206</name>
</gene>
<dbReference type="Gene3D" id="3.30.420.10">
    <property type="entry name" value="Ribonuclease H-like superfamily/Ribonuclease H"/>
    <property type="match status" value="1"/>
</dbReference>
<dbReference type="GO" id="GO:0003676">
    <property type="term" value="F:nucleic acid binding"/>
    <property type="evidence" value="ECO:0007669"/>
    <property type="project" value="InterPro"/>
</dbReference>
<evidence type="ECO:0000256" key="1">
    <source>
        <dbReference type="SAM" id="Phobius"/>
    </source>
</evidence>
<dbReference type="Pfam" id="PF13358">
    <property type="entry name" value="DDE_3"/>
    <property type="match status" value="1"/>
</dbReference>
<evidence type="ECO:0000259" key="2">
    <source>
        <dbReference type="Pfam" id="PF13358"/>
    </source>
</evidence>
<dbReference type="InterPro" id="IPR036397">
    <property type="entry name" value="RNaseH_sf"/>
</dbReference>
<sequence>MAQISSAKRALVIQYRFHDKLSFPAIASKIDGVSAAAAQQICSRAFRRAGTNNVNTLLEYRDPAPRSGRPRRVEPGSEASIRIREATRGQYRWHHQVDAANQAFERVRKDHTTTQRKPLGTLDAKQVHNILQGKEHSQADPIDSKPIPRKRTLEKKALSKLDLDDRKRYIELILSLDPHNTILISCDETPVNFGGTGHTHVSAPRGVDIYTDDAHDPRFIKMQWDAASNDARVKRPCLIWNYEEQEETIDLARRLDFQVSKLKARVDHNKHQALIPGTPQYQLLVDTNADIARYNASLPPGQRVGRKRRMTIDRLFKYEKLERDAKKGGLDFVWRINPGKEIYIVEDNVGVHYKARRLLADQIHELDIKFLDTPTNSPDLNPIEHLHKDQKKELARARFNTTSAGAAVQAQREKEMIVVWQHSETFEKKAWHTDQNTQNRPTAIDTKIACNLMVLCSFDCGGRASVIAEKQQTFATAEMPRCTFRLDIILLAYYTVYTLSSMDLCCIALLLPL</sequence>
<dbReference type="Proteomes" id="UP000504636">
    <property type="component" value="Unplaced"/>
</dbReference>
<keyword evidence="4" id="KW-1185">Reference proteome</keyword>
<dbReference type="OrthoDB" id="3687914at2759"/>
<dbReference type="RefSeq" id="XP_033575785.1">
    <property type="nucleotide sequence ID" value="XM_033723634.1"/>
</dbReference>
<reference evidence="5" key="3">
    <citation type="submission" date="2025-04" db="UniProtKB">
        <authorList>
            <consortium name="RefSeq"/>
        </authorList>
    </citation>
    <scope>IDENTIFICATION</scope>
    <source>
        <strain evidence="5">CBS 304.34</strain>
    </source>
</reference>
<feature type="transmembrane region" description="Helical" evidence="1">
    <location>
        <begin position="488"/>
        <end position="511"/>
    </location>
</feature>
<dbReference type="GeneID" id="54464527"/>
<evidence type="ECO:0000313" key="3">
    <source>
        <dbReference type="EMBL" id="KAF2808821.1"/>
    </source>
</evidence>
<evidence type="ECO:0000313" key="4">
    <source>
        <dbReference type="Proteomes" id="UP000504636"/>
    </source>
</evidence>
<proteinExistence type="predicted"/>
<keyword evidence="1" id="KW-1133">Transmembrane helix</keyword>
<reference evidence="3 5" key="1">
    <citation type="journal article" date="2020" name="Stud. Mycol.">
        <title>101 Dothideomycetes genomes: a test case for predicting lifestyles and emergence of pathogens.</title>
        <authorList>
            <person name="Haridas S."/>
            <person name="Albert R."/>
            <person name="Binder M."/>
            <person name="Bloem J."/>
            <person name="Labutti K."/>
            <person name="Salamov A."/>
            <person name="Andreopoulos B."/>
            <person name="Baker S."/>
            <person name="Barry K."/>
            <person name="Bills G."/>
            <person name="Bluhm B."/>
            <person name="Cannon C."/>
            <person name="Castanera R."/>
            <person name="Culley D."/>
            <person name="Daum C."/>
            <person name="Ezra D."/>
            <person name="Gonzalez J."/>
            <person name="Henrissat B."/>
            <person name="Kuo A."/>
            <person name="Liang C."/>
            <person name="Lipzen A."/>
            <person name="Lutzoni F."/>
            <person name="Magnuson J."/>
            <person name="Mondo S."/>
            <person name="Nolan M."/>
            <person name="Ohm R."/>
            <person name="Pangilinan J."/>
            <person name="Park H.-J."/>
            <person name="Ramirez L."/>
            <person name="Alfaro M."/>
            <person name="Sun H."/>
            <person name="Tritt A."/>
            <person name="Yoshinaga Y."/>
            <person name="Zwiers L.-H."/>
            <person name="Turgeon B."/>
            <person name="Goodwin S."/>
            <person name="Spatafora J."/>
            <person name="Crous P."/>
            <person name="Grigoriev I."/>
        </authorList>
    </citation>
    <scope>NUCLEOTIDE SEQUENCE</scope>
    <source>
        <strain evidence="3 5">CBS 304.34</strain>
    </source>
</reference>
<keyword evidence="1" id="KW-0812">Transmembrane</keyword>
<keyword evidence="1" id="KW-0472">Membrane</keyword>
<reference evidence="5" key="2">
    <citation type="submission" date="2020-04" db="EMBL/GenBank/DDBJ databases">
        <authorList>
            <consortium name="NCBI Genome Project"/>
        </authorList>
    </citation>
    <scope>NUCLEOTIDE SEQUENCE</scope>
    <source>
        <strain evidence="5">CBS 304.34</strain>
    </source>
</reference>
<dbReference type="InterPro" id="IPR038717">
    <property type="entry name" value="Tc1-like_DDE_dom"/>
</dbReference>